<dbReference type="EMBL" id="CAUYUJ010016491">
    <property type="protein sequence ID" value="CAK0865824.1"/>
    <property type="molecule type" value="Genomic_DNA"/>
</dbReference>
<organism evidence="2 3">
    <name type="scientific">Prorocentrum cordatum</name>
    <dbReference type="NCBI Taxonomy" id="2364126"/>
    <lineage>
        <taxon>Eukaryota</taxon>
        <taxon>Sar</taxon>
        <taxon>Alveolata</taxon>
        <taxon>Dinophyceae</taxon>
        <taxon>Prorocentrales</taxon>
        <taxon>Prorocentraceae</taxon>
        <taxon>Prorocentrum</taxon>
    </lineage>
</organism>
<dbReference type="Proteomes" id="UP001189429">
    <property type="component" value="Unassembled WGS sequence"/>
</dbReference>
<name>A0ABN9V0E5_9DINO</name>
<evidence type="ECO:0000313" key="3">
    <source>
        <dbReference type="Proteomes" id="UP001189429"/>
    </source>
</evidence>
<gene>
    <name evidence="2" type="ORF">PCOR1329_LOCUS53250</name>
</gene>
<keyword evidence="3" id="KW-1185">Reference proteome</keyword>
<sequence>MLAVMLAKWTQQERWRSSSFPPVREIVSEEGFLLLSAQLEKEGHWPDCRAVVEEDNITRQLQAVPNRHGRSFCIFVFSGFLWALFCTAGRAPRQPPYYVHLMVHSSALPPVLNATCSPLRPDGLNVCLTRKGAAAGIAPSWACRGAQPRAASPPAGAAGAGRSWAWAFEGEEPGEGALQAASPPWDPRQHAPARGGSARGRPPRPAA</sequence>
<protein>
    <submittedName>
        <fullName evidence="2">Uncharacterized protein</fullName>
    </submittedName>
</protein>
<accession>A0ABN9V0E5</accession>
<evidence type="ECO:0000313" key="2">
    <source>
        <dbReference type="EMBL" id="CAK0865824.1"/>
    </source>
</evidence>
<reference evidence="2" key="1">
    <citation type="submission" date="2023-10" db="EMBL/GenBank/DDBJ databases">
        <authorList>
            <person name="Chen Y."/>
            <person name="Shah S."/>
            <person name="Dougan E. K."/>
            <person name="Thang M."/>
            <person name="Chan C."/>
        </authorList>
    </citation>
    <scope>NUCLEOTIDE SEQUENCE [LARGE SCALE GENOMIC DNA]</scope>
</reference>
<proteinExistence type="predicted"/>
<evidence type="ECO:0000256" key="1">
    <source>
        <dbReference type="SAM" id="MobiDB-lite"/>
    </source>
</evidence>
<feature type="region of interest" description="Disordered" evidence="1">
    <location>
        <begin position="172"/>
        <end position="207"/>
    </location>
</feature>
<comment type="caution">
    <text evidence="2">The sequence shown here is derived from an EMBL/GenBank/DDBJ whole genome shotgun (WGS) entry which is preliminary data.</text>
</comment>